<accession>A0A2M8L414</accession>
<protein>
    <submittedName>
        <fullName evidence="1">Four helix bundle protein</fullName>
    </submittedName>
</protein>
<gene>
    <name evidence="1" type="ORF">COU95_01105</name>
</gene>
<comment type="caution">
    <text evidence="1">The sequence shown here is derived from an EMBL/GenBank/DDBJ whole genome shotgun (WGS) entry which is preliminary data.</text>
</comment>
<feature type="non-terminal residue" evidence="1">
    <location>
        <position position="1"/>
    </location>
</feature>
<reference evidence="2" key="1">
    <citation type="submission" date="2017-09" db="EMBL/GenBank/DDBJ databases">
        <title>Depth-based differentiation of microbial function through sediment-hosted aquifers and enrichment of novel symbionts in the deep terrestrial subsurface.</title>
        <authorList>
            <person name="Probst A.J."/>
            <person name="Ladd B."/>
            <person name="Jarett J.K."/>
            <person name="Geller-Mcgrath D.E."/>
            <person name="Sieber C.M.K."/>
            <person name="Emerson J.B."/>
            <person name="Anantharaman K."/>
            <person name="Thomas B.C."/>
            <person name="Malmstrom R."/>
            <person name="Stieglmeier M."/>
            <person name="Klingl A."/>
            <person name="Woyke T."/>
            <person name="Ryan C.M."/>
            <person name="Banfield J.F."/>
        </authorList>
    </citation>
    <scope>NUCLEOTIDE SEQUENCE [LARGE SCALE GENOMIC DNA]</scope>
</reference>
<dbReference type="AlphaFoldDB" id="A0A2M8L414"/>
<sequence>TNYLLDRQKTSLEKKFIKEGGYSEALFKKRLVYRNRRE</sequence>
<evidence type="ECO:0000313" key="1">
    <source>
        <dbReference type="EMBL" id="PJE67669.1"/>
    </source>
</evidence>
<proteinExistence type="predicted"/>
<dbReference type="Proteomes" id="UP000231474">
    <property type="component" value="Unassembled WGS sequence"/>
</dbReference>
<evidence type="ECO:0000313" key="2">
    <source>
        <dbReference type="Proteomes" id="UP000231474"/>
    </source>
</evidence>
<dbReference type="EMBL" id="PFEK01000021">
    <property type="protein sequence ID" value="PJE67669.1"/>
    <property type="molecule type" value="Genomic_DNA"/>
</dbReference>
<name>A0A2M8L414_9BACT</name>
<organism evidence="1 2">
    <name type="scientific">Candidatus Shapirobacteria bacterium CG10_big_fil_rev_8_21_14_0_10_40_9</name>
    <dbReference type="NCBI Taxonomy" id="1974888"/>
    <lineage>
        <taxon>Bacteria</taxon>
        <taxon>Candidatus Shapironibacteriota</taxon>
    </lineage>
</organism>